<reference evidence="2" key="1">
    <citation type="submission" date="2021-11" db="EMBL/GenBank/DDBJ databases">
        <title>Cultivation dependent microbiological survey of springs from the worlds oldest radium mine currently devoted to the extraction of radon-saturated water.</title>
        <authorList>
            <person name="Kapinusova G."/>
            <person name="Smrhova T."/>
            <person name="Strejcek M."/>
            <person name="Suman J."/>
            <person name="Jani K."/>
            <person name="Pajer P."/>
            <person name="Uhlik O."/>
        </authorList>
    </citation>
    <scope>NUCLEOTIDE SEQUENCE [LARGE SCALE GENOMIC DNA]</scope>
    <source>
        <strain evidence="2">J379</strain>
    </source>
</reference>
<organism evidence="1 2">
    <name type="scientific">Svornostia abyssi</name>
    <dbReference type="NCBI Taxonomy" id="2898438"/>
    <lineage>
        <taxon>Bacteria</taxon>
        <taxon>Bacillati</taxon>
        <taxon>Actinomycetota</taxon>
        <taxon>Thermoleophilia</taxon>
        <taxon>Solirubrobacterales</taxon>
        <taxon>Baekduiaceae</taxon>
        <taxon>Svornostia</taxon>
    </lineage>
</organism>
<keyword evidence="2" id="KW-1185">Reference proteome</keyword>
<proteinExistence type="predicted"/>
<dbReference type="InterPro" id="IPR029058">
    <property type="entry name" value="AB_hydrolase_fold"/>
</dbReference>
<accession>A0ABY5PAV0</accession>
<gene>
    <name evidence="1" type="ORF">LRS13_13740</name>
</gene>
<dbReference type="Gene3D" id="3.40.50.1820">
    <property type="entry name" value="alpha/beta hydrolase"/>
    <property type="match status" value="1"/>
</dbReference>
<evidence type="ECO:0000313" key="1">
    <source>
        <dbReference type="EMBL" id="UUY01786.1"/>
    </source>
</evidence>
<dbReference type="EMBL" id="CP088295">
    <property type="protein sequence ID" value="UUY01786.1"/>
    <property type="molecule type" value="Genomic_DNA"/>
</dbReference>
<protein>
    <submittedName>
        <fullName evidence="1">Uncharacterized protein</fullName>
    </submittedName>
</protein>
<dbReference type="Proteomes" id="UP001058860">
    <property type="component" value="Chromosome"/>
</dbReference>
<evidence type="ECO:0000313" key="2">
    <source>
        <dbReference type="Proteomes" id="UP001058860"/>
    </source>
</evidence>
<name>A0ABY5PAV0_9ACTN</name>
<sequence>MEANAPSMLQLRIGSPLIAKLGSVPEPAGIAYTKIASKYDPIATPYRNVFIDGANNVLVQSRCRLDFADHGALAFDRIALREVRNALDPSTAGRIGCVLVLPTVGG</sequence>